<feature type="compositionally biased region" description="Basic residues" evidence="1">
    <location>
        <begin position="57"/>
        <end position="66"/>
    </location>
</feature>
<gene>
    <name evidence="2" type="ORF">SORBI_3002G236300</name>
</gene>
<dbReference type="EMBL" id="CM000761">
    <property type="protein sequence ID" value="KXG35842.1"/>
    <property type="molecule type" value="Genomic_DNA"/>
</dbReference>
<organism evidence="2 3">
    <name type="scientific">Sorghum bicolor</name>
    <name type="common">Sorghum</name>
    <name type="synonym">Sorghum vulgare</name>
    <dbReference type="NCBI Taxonomy" id="4558"/>
    <lineage>
        <taxon>Eukaryota</taxon>
        <taxon>Viridiplantae</taxon>
        <taxon>Streptophyta</taxon>
        <taxon>Embryophyta</taxon>
        <taxon>Tracheophyta</taxon>
        <taxon>Spermatophyta</taxon>
        <taxon>Magnoliopsida</taxon>
        <taxon>Liliopsida</taxon>
        <taxon>Poales</taxon>
        <taxon>Poaceae</taxon>
        <taxon>PACMAD clade</taxon>
        <taxon>Panicoideae</taxon>
        <taxon>Andropogonodae</taxon>
        <taxon>Andropogoneae</taxon>
        <taxon>Sorghinae</taxon>
        <taxon>Sorghum</taxon>
    </lineage>
</organism>
<keyword evidence="3" id="KW-1185">Reference proteome</keyword>
<evidence type="ECO:0000313" key="2">
    <source>
        <dbReference type="EMBL" id="KXG35842.1"/>
    </source>
</evidence>
<accession>A0A1B6QD44</accession>
<evidence type="ECO:0000256" key="1">
    <source>
        <dbReference type="SAM" id="MobiDB-lite"/>
    </source>
</evidence>
<feature type="compositionally biased region" description="Basic and acidic residues" evidence="1">
    <location>
        <begin position="67"/>
        <end position="80"/>
    </location>
</feature>
<protein>
    <submittedName>
        <fullName evidence="2">Uncharacterized protein</fullName>
    </submittedName>
</protein>
<reference evidence="3" key="2">
    <citation type="journal article" date="2018" name="Plant J.">
        <title>The Sorghum bicolor reference genome: improved assembly, gene annotations, a transcriptome atlas, and signatures of genome organization.</title>
        <authorList>
            <person name="McCormick R.F."/>
            <person name="Truong S.K."/>
            <person name="Sreedasyam A."/>
            <person name="Jenkins J."/>
            <person name="Shu S."/>
            <person name="Sims D."/>
            <person name="Kennedy M."/>
            <person name="Amirebrahimi M."/>
            <person name="Weers B.D."/>
            <person name="McKinley B."/>
            <person name="Mattison A."/>
            <person name="Morishige D.T."/>
            <person name="Grimwood J."/>
            <person name="Schmutz J."/>
            <person name="Mullet J.E."/>
        </authorList>
    </citation>
    <scope>NUCLEOTIDE SEQUENCE [LARGE SCALE GENOMIC DNA]</scope>
    <source>
        <strain evidence="3">cv. BTx623</strain>
    </source>
</reference>
<name>A0A1B6QD44_SORBI</name>
<dbReference type="InParanoid" id="A0A1B6QD44"/>
<proteinExistence type="predicted"/>
<feature type="region of interest" description="Disordered" evidence="1">
    <location>
        <begin position="57"/>
        <end position="100"/>
    </location>
</feature>
<dbReference type="Proteomes" id="UP000000768">
    <property type="component" value="Chromosome 2"/>
</dbReference>
<evidence type="ECO:0000313" key="3">
    <source>
        <dbReference type="Proteomes" id="UP000000768"/>
    </source>
</evidence>
<dbReference type="AlphaFoldDB" id="A0A1B6QD44"/>
<reference evidence="2 3" key="1">
    <citation type="journal article" date="2009" name="Nature">
        <title>The Sorghum bicolor genome and the diversification of grasses.</title>
        <authorList>
            <person name="Paterson A.H."/>
            <person name="Bowers J.E."/>
            <person name="Bruggmann R."/>
            <person name="Dubchak I."/>
            <person name="Grimwood J."/>
            <person name="Gundlach H."/>
            <person name="Haberer G."/>
            <person name="Hellsten U."/>
            <person name="Mitros T."/>
            <person name="Poliakov A."/>
            <person name="Schmutz J."/>
            <person name="Spannagl M."/>
            <person name="Tang H."/>
            <person name="Wang X."/>
            <person name="Wicker T."/>
            <person name="Bharti A.K."/>
            <person name="Chapman J."/>
            <person name="Feltus F.A."/>
            <person name="Gowik U."/>
            <person name="Grigoriev I.V."/>
            <person name="Lyons E."/>
            <person name="Maher C.A."/>
            <person name="Martis M."/>
            <person name="Narechania A."/>
            <person name="Otillar R.P."/>
            <person name="Penning B.W."/>
            <person name="Salamov A.A."/>
            <person name="Wang Y."/>
            <person name="Zhang L."/>
            <person name="Carpita N.C."/>
            <person name="Freeling M."/>
            <person name="Gingle A.R."/>
            <person name="Hash C.T."/>
            <person name="Keller B."/>
            <person name="Klein P."/>
            <person name="Kresovich S."/>
            <person name="McCann M.C."/>
            <person name="Ming R."/>
            <person name="Peterson D.G."/>
            <person name="Mehboob-ur-Rahman"/>
            <person name="Ware D."/>
            <person name="Westhoff P."/>
            <person name="Mayer K.F."/>
            <person name="Messing J."/>
            <person name="Rokhsar D.S."/>
        </authorList>
    </citation>
    <scope>NUCLEOTIDE SEQUENCE [LARGE SCALE GENOMIC DNA]</scope>
    <source>
        <strain evidence="3">cv. BTx623</strain>
    </source>
</reference>
<sequence length="123" mass="14493">MDLVDSARLRQRHRHRHATLRASYLVKPTAPRMHMHPFQPRHDHALLDGRYQRLRGGRSGWARRRADRTTSHEAMTDRTRTHAGAAGDHSGTTQRRSRVHMQPHQLSLLMVRVQSHRWLIRHS</sequence>
<dbReference type="Gramene" id="KXG35842">
    <property type="protein sequence ID" value="KXG35842"/>
    <property type="gene ID" value="SORBI_3002G236300"/>
</dbReference>